<evidence type="ECO:0000256" key="1">
    <source>
        <dbReference type="SAM" id="MobiDB-lite"/>
    </source>
</evidence>
<gene>
    <name evidence="2" type="ORF">WJX72_005539</name>
</gene>
<name>A0AAW1R6Z4_9CHLO</name>
<evidence type="ECO:0000313" key="2">
    <source>
        <dbReference type="EMBL" id="KAK9829389.1"/>
    </source>
</evidence>
<sequence length="73" mass="7639">MQSAAGNSSYAQLSCGSRPGSSTATAIASSELHSASKDPFDGLKLSELIQNELSSAFIRRQRSNVHSKTPLTG</sequence>
<proteinExistence type="predicted"/>
<accession>A0AAW1R6Z4</accession>
<evidence type="ECO:0000313" key="3">
    <source>
        <dbReference type="Proteomes" id="UP001489004"/>
    </source>
</evidence>
<dbReference type="EMBL" id="JALJOR010000001">
    <property type="protein sequence ID" value="KAK9829389.1"/>
    <property type="molecule type" value="Genomic_DNA"/>
</dbReference>
<feature type="region of interest" description="Disordered" evidence="1">
    <location>
        <begin position="1"/>
        <end position="25"/>
    </location>
</feature>
<organism evidence="2 3">
    <name type="scientific">[Myrmecia] bisecta</name>
    <dbReference type="NCBI Taxonomy" id="41462"/>
    <lineage>
        <taxon>Eukaryota</taxon>
        <taxon>Viridiplantae</taxon>
        <taxon>Chlorophyta</taxon>
        <taxon>core chlorophytes</taxon>
        <taxon>Trebouxiophyceae</taxon>
        <taxon>Trebouxiales</taxon>
        <taxon>Trebouxiaceae</taxon>
        <taxon>Myrmecia</taxon>
    </lineage>
</organism>
<dbReference type="AlphaFoldDB" id="A0AAW1R6Z4"/>
<reference evidence="2 3" key="1">
    <citation type="journal article" date="2024" name="Nat. Commun.">
        <title>Phylogenomics reveals the evolutionary origins of lichenization in chlorophyte algae.</title>
        <authorList>
            <person name="Puginier C."/>
            <person name="Libourel C."/>
            <person name="Otte J."/>
            <person name="Skaloud P."/>
            <person name="Haon M."/>
            <person name="Grisel S."/>
            <person name="Petersen M."/>
            <person name="Berrin J.G."/>
            <person name="Delaux P.M."/>
            <person name="Dal Grande F."/>
            <person name="Keller J."/>
        </authorList>
    </citation>
    <scope>NUCLEOTIDE SEQUENCE [LARGE SCALE GENOMIC DNA]</scope>
    <source>
        <strain evidence="2 3">SAG 2043</strain>
    </source>
</reference>
<keyword evidence="3" id="KW-1185">Reference proteome</keyword>
<protein>
    <submittedName>
        <fullName evidence="2">Uncharacterized protein</fullName>
    </submittedName>
</protein>
<comment type="caution">
    <text evidence="2">The sequence shown here is derived from an EMBL/GenBank/DDBJ whole genome shotgun (WGS) entry which is preliminary data.</text>
</comment>
<dbReference type="Proteomes" id="UP001489004">
    <property type="component" value="Unassembled WGS sequence"/>
</dbReference>